<organism evidence="3 4">
    <name type="scientific">Pseudomonas flexibilis</name>
    <dbReference type="NCBI Taxonomy" id="706570"/>
    <lineage>
        <taxon>Bacteria</taxon>
        <taxon>Pseudomonadati</taxon>
        <taxon>Pseudomonadota</taxon>
        <taxon>Gammaproteobacteria</taxon>
        <taxon>Pseudomonadales</taxon>
        <taxon>Pseudomonadaceae</taxon>
        <taxon>Pseudomonas</taxon>
    </lineage>
</organism>
<feature type="transmembrane region" description="Helical" evidence="1">
    <location>
        <begin position="236"/>
        <end position="255"/>
    </location>
</feature>
<dbReference type="GO" id="GO:0016020">
    <property type="term" value="C:membrane"/>
    <property type="evidence" value="ECO:0007669"/>
    <property type="project" value="InterPro"/>
</dbReference>
<feature type="transmembrane region" description="Helical" evidence="1">
    <location>
        <begin position="75"/>
        <end position="92"/>
    </location>
</feature>
<gene>
    <name evidence="3" type="ORF">PT85_09915</name>
</gene>
<dbReference type="InterPro" id="IPR037185">
    <property type="entry name" value="EmrE-like"/>
</dbReference>
<feature type="transmembrane region" description="Helical" evidence="1">
    <location>
        <begin position="205"/>
        <end position="224"/>
    </location>
</feature>
<evidence type="ECO:0000313" key="4">
    <source>
        <dbReference type="Proteomes" id="UP000030980"/>
    </source>
</evidence>
<feature type="transmembrane region" description="Helical" evidence="1">
    <location>
        <begin position="145"/>
        <end position="166"/>
    </location>
</feature>
<dbReference type="Gene3D" id="1.10.3730.20">
    <property type="match status" value="1"/>
</dbReference>
<feature type="transmembrane region" description="Helical" evidence="1">
    <location>
        <begin position="261"/>
        <end position="280"/>
    </location>
</feature>
<dbReference type="RefSeq" id="WP_039606567.1">
    <property type="nucleotide sequence ID" value="NZ_FMUP01000002.1"/>
</dbReference>
<sequence length="287" mass="31044">MTPNPLIGIALILLSGFLLASHDALSKQLALLYSVFLIVWARNLTQLVVMTIGFAPRMGRNLLRTQRPLLQLVRALSQVGISVFLLVGLRYIPLGEATAVMFLSPLFVTLLSVLLLKERVSLGQWASVLLGFAGVLIIVRPGGELFTPAILWPLAASLCLSVYMLLTRRLNGTDHPVTTNYLSGLIATLLFSLAVPFVWELPEWKHLLMMVGMGVLGMSGHLVLTRAYAFGSAATLAPFTYGQIFFATLLGAVLFDHMPDALGLLGMAVLIASGGLSVLLQRLAARH</sequence>
<keyword evidence="1" id="KW-1133">Transmembrane helix</keyword>
<proteinExistence type="predicted"/>
<reference evidence="3 4" key="1">
    <citation type="submission" date="2014-11" db="EMBL/GenBank/DDBJ databases">
        <title>Genome sequence of Pseudomonas tuomuerensis JCM 14085.</title>
        <authorList>
            <person name="Shin S.-K."/>
            <person name="Yi H."/>
        </authorList>
    </citation>
    <scope>NUCLEOTIDE SEQUENCE [LARGE SCALE GENOMIC DNA]</scope>
    <source>
        <strain evidence="3 4">JCM 14085</strain>
    </source>
</reference>
<dbReference type="Proteomes" id="UP000030980">
    <property type="component" value="Unassembled WGS sequence"/>
</dbReference>
<dbReference type="SUPFAM" id="SSF103481">
    <property type="entry name" value="Multidrug resistance efflux transporter EmrE"/>
    <property type="match status" value="2"/>
</dbReference>
<name>A0A0B3BPH1_9PSED</name>
<accession>A0A0B3BPH1</accession>
<dbReference type="PANTHER" id="PTHR22911">
    <property type="entry name" value="ACYL-MALONYL CONDENSING ENZYME-RELATED"/>
    <property type="match status" value="1"/>
</dbReference>
<evidence type="ECO:0000259" key="2">
    <source>
        <dbReference type="Pfam" id="PF00892"/>
    </source>
</evidence>
<feature type="transmembrane region" description="Helical" evidence="1">
    <location>
        <begin position="98"/>
        <end position="115"/>
    </location>
</feature>
<dbReference type="AlphaFoldDB" id="A0A0B3BPH1"/>
<keyword evidence="1" id="KW-0812">Transmembrane</keyword>
<feature type="transmembrane region" description="Helical" evidence="1">
    <location>
        <begin position="178"/>
        <end position="199"/>
    </location>
</feature>
<keyword evidence="4" id="KW-1185">Reference proteome</keyword>
<dbReference type="OrthoDB" id="6115788at2"/>
<feature type="transmembrane region" description="Helical" evidence="1">
    <location>
        <begin position="122"/>
        <end position="139"/>
    </location>
</feature>
<dbReference type="STRING" id="706570.PT85_09915"/>
<evidence type="ECO:0000313" key="3">
    <source>
        <dbReference type="EMBL" id="KHO64515.1"/>
    </source>
</evidence>
<dbReference type="InterPro" id="IPR000620">
    <property type="entry name" value="EamA_dom"/>
</dbReference>
<dbReference type="PANTHER" id="PTHR22911:SF103">
    <property type="entry name" value="BLR2811 PROTEIN"/>
    <property type="match status" value="1"/>
</dbReference>
<keyword evidence="1" id="KW-0472">Membrane</keyword>
<evidence type="ECO:0000256" key="1">
    <source>
        <dbReference type="SAM" id="Phobius"/>
    </source>
</evidence>
<dbReference type="EMBL" id="JTAK01000004">
    <property type="protein sequence ID" value="KHO64515.1"/>
    <property type="molecule type" value="Genomic_DNA"/>
</dbReference>
<comment type="caution">
    <text evidence="3">The sequence shown here is derived from an EMBL/GenBank/DDBJ whole genome shotgun (WGS) entry which is preliminary data.</text>
</comment>
<feature type="domain" description="EamA" evidence="2">
    <location>
        <begin position="148"/>
        <end position="273"/>
    </location>
</feature>
<feature type="domain" description="EamA" evidence="2">
    <location>
        <begin position="7"/>
        <end position="139"/>
    </location>
</feature>
<protein>
    <submittedName>
        <fullName evidence="3">Membrane protein</fullName>
    </submittedName>
</protein>
<feature type="transmembrane region" description="Helical" evidence="1">
    <location>
        <begin position="30"/>
        <end position="54"/>
    </location>
</feature>
<dbReference type="Pfam" id="PF00892">
    <property type="entry name" value="EamA"/>
    <property type="match status" value="2"/>
</dbReference>